<dbReference type="CDD" id="cd01335">
    <property type="entry name" value="Radical_SAM"/>
    <property type="match status" value="1"/>
</dbReference>
<dbReference type="InterPro" id="IPR006467">
    <property type="entry name" value="MiaB-like_bact"/>
</dbReference>
<reference evidence="10 11" key="1">
    <citation type="journal article" date="2015" name="Int. J. Syst. Evol. Microbiol.">
        <title>Carboxylicivirga linearis sp. nov., isolated from a sea cucumber culture pond.</title>
        <authorList>
            <person name="Wang F.Q."/>
            <person name="Zhou Y.X."/>
            <person name="Lin X.Z."/>
            <person name="Chen G.J."/>
            <person name="Du Z.J."/>
        </authorList>
    </citation>
    <scope>NUCLEOTIDE SEQUENCE [LARGE SCALE GENOMIC DNA]</scope>
    <source>
        <strain evidence="10 11">FB218</strain>
    </source>
</reference>
<dbReference type="RefSeq" id="WP_212213616.1">
    <property type="nucleotide sequence ID" value="NZ_JAGUCO010000002.1"/>
</dbReference>
<evidence type="ECO:0000256" key="3">
    <source>
        <dbReference type="ARBA" id="ARBA00022679"/>
    </source>
</evidence>
<dbReference type="Pfam" id="PF00919">
    <property type="entry name" value="UPF0004"/>
    <property type="match status" value="1"/>
</dbReference>
<dbReference type="SFLD" id="SFLDG01061">
    <property type="entry name" value="methylthiotransferase"/>
    <property type="match status" value="1"/>
</dbReference>
<dbReference type="PROSITE" id="PS51449">
    <property type="entry name" value="MTTASE_N"/>
    <property type="match status" value="1"/>
</dbReference>
<dbReference type="InterPro" id="IPR038135">
    <property type="entry name" value="Methylthiotransferase_N_sf"/>
</dbReference>
<dbReference type="Gene3D" id="3.80.30.20">
    <property type="entry name" value="tm_1862 like domain"/>
    <property type="match status" value="1"/>
</dbReference>
<dbReference type="InterPro" id="IPR023404">
    <property type="entry name" value="rSAM_horseshoe"/>
</dbReference>
<evidence type="ECO:0000256" key="1">
    <source>
        <dbReference type="ARBA" id="ARBA00001966"/>
    </source>
</evidence>
<dbReference type="SMART" id="SM00729">
    <property type="entry name" value="Elp3"/>
    <property type="match status" value="1"/>
</dbReference>
<evidence type="ECO:0000313" key="10">
    <source>
        <dbReference type="EMBL" id="MBS2097339.1"/>
    </source>
</evidence>
<dbReference type="InterPro" id="IPR058240">
    <property type="entry name" value="rSAM_sf"/>
</dbReference>
<evidence type="ECO:0000313" key="11">
    <source>
        <dbReference type="Proteomes" id="UP000708576"/>
    </source>
</evidence>
<sequence>MFQLAKKRVGFKTLGCRLNQFETDAMASKFVAMGYDVVEDSKDTDVFVVNTCTVTNQSDQKSRYAVNHALKNGHSGMLIITGCMANHHKEALETQYPNAYVVDNENKSAIPQLVQAHFNKEIVPANTAQGGVFNYAPASETFHTRSMIKIQDGCDNFCTFCIIPKVRGRATSRSVEAVLENIREVVGFGYKEVVITGVNISRYEHEGVKFSGLLAKILELPLDFRVRISSIEPDSFDEEFFALLKHPKMTPHLHLCLQSASESILLQMRRMYTYRSYKEIIERLRDINPQFNITTDIIVGFPGETEDDFKASLDAVDQIGFGHVHTFKYSKRDNTRAARMTDVVPEKVKSERSQQLRKKAAEAKRSYRQQFIGSEQTVLVEKIDKRGFAHGYGEYYVPVQFKADEVKKNGLYKVKLIGLTDSKEEPVLMGQLSE</sequence>
<evidence type="ECO:0000256" key="2">
    <source>
        <dbReference type="ARBA" id="ARBA00022485"/>
    </source>
</evidence>
<keyword evidence="11" id="KW-1185">Reference proteome</keyword>
<evidence type="ECO:0000259" key="9">
    <source>
        <dbReference type="PROSITE" id="PS51918"/>
    </source>
</evidence>
<evidence type="ECO:0000256" key="7">
    <source>
        <dbReference type="ARBA" id="ARBA00023014"/>
    </source>
</evidence>
<dbReference type="EMBL" id="JAGUCO010000002">
    <property type="protein sequence ID" value="MBS2097339.1"/>
    <property type="molecule type" value="Genomic_DNA"/>
</dbReference>
<dbReference type="NCBIfam" id="TIGR01579">
    <property type="entry name" value="MiaB-like-C"/>
    <property type="match status" value="1"/>
</dbReference>
<evidence type="ECO:0000259" key="8">
    <source>
        <dbReference type="PROSITE" id="PS51449"/>
    </source>
</evidence>
<dbReference type="SUPFAM" id="SSF102114">
    <property type="entry name" value="Radical SAM enzymes"/>
    <property type="match status" value="1"/>
</dbReference>
<evidence type="ECO:0000256" key="5">
    <source>
        <dbReference type="ARBA" id="ARBA00022723"/>
    </source>
</evidence>
<keyword evidence="7" id="KW-0411">Iron-sulfur</keyword>
<dbReference type="Gene3D" id="3.40.50.12160">
    <property type="entry name" value="Methylthiotransferase, N-terminal domain"/>
    <property type="match status" value="1"/>
</dbReference>
<evidence type="ECO:0000256" key="4">
    <source>
        <dbReference type="ARBA" id="ARBA00022691"/>
    </source>
</evidence>
<dbReference type="InterPro" id="IPR013848">
    <property type="entry name" value="Methylthiotransferase_N"/>
</dbReference>
<dbReference type="NCBIfam" id="TIGR00089">
    <property type="entry name" value="MiaB/RimO family radical SAM methylthiotransferase"/>
    <property type="match status" value="1"/>
</dbReference>
<dbReference type="InterPro" id="IPR005839">
    <property type="entry name" value="Methylthiotransferase"/>
</dbReference>
<accession>A0ABS5JR43</accession>
<name>A0ABS5JR43_9BACT</name>
<proteinExistence type="predicted"/>
<feature type="domain" description="Radical SAM core" evidence="9">
    <location>
        <begin position="140"/>
        <end position="368"/>
    </location>
</feature>
<dbReference type="Pfam" id="PF04055">
    <property type="entry name" value="Radical_SAM"/>
    <property type="match status" value="1"/>
</dbReference>
<dbReference type="Proteomes" id="UP000708576">
    <property type="component" value="Unassembled WGS sequence"/>
</dbReference>
<keyword evidence="6" id="KW-0408">Iron</keyword>
<gene>
    <name evidence="10" type="primary">mtaB</name>
    <name evidence="10" type="ORF">KEM10_03550</name>
</gene>
<protein>
    <submittedName>
        <fullName evidence="10">tRNA (N(6)-L-threonylcarbamoyladenosine(37)-C(2))-methylthiotransferase MtaB</fullName>
    </submittedName>
</protein>
<keyword evidence="2" id="KW-0004">4Fe-4S</keyword>
<dbReference type="InterPro" id="IPR020612">
    <property type="entry name" value="Methylthiotransferase_CS"/>
</dbReference>
<keyword evidence="3" id="KW-0808">Transferase</keyword>
<evidence type="ECO:0000256" key="6">
    <source>
        <dbReference type="ARBA" id="ARBA00023004"/>
    </source>
</evidence>
<dbReference type="PANTHER" id="PTHR11918:SF45">
    <property type="entry name" value="THREONYLCARBAMOYLADENOSINE TRNA METHYLTHIOTRANSFERASE"/>
    <property type="match status" value="1"/>
</dbReference>
<dbReference type="SFLD" id="SFLDG01082">
    <property type="entry name" value="B12-binding_domain_containing"/>
    <property type="match status" value="1"/>
</dbReference>
<feature type="domain" description="MTTase N-terminal" evidence="8">
    <location>
        <begin position="7"/>
        <end position="119"/>
    </location>
</feature>
<keyword evidence="4" id="KW-0949">S-adenosyl-L-methionine</keyword>
<dbReference type="InterPro" id="IPR006638">
    <property type="entry name" value="Elp3/MiaA/NifB-like_rSAM"/>
</dbReference>
<keyword evidence="5" id="KW-0479">Metal-binding</keyword>
<dbReference type="InterPro" id="IPR007197">
    <property type="entry name" value="rSAM"/>
</dbReference>
<comment type="caution">
    <text evidence="10">The sequence shown here is derived from an EMBL/GenBank/DDBJ whole genome shotgun (WGS) entry which is preliminary data.</text>
</comment>
<comment type="cofactor">
    <cofactor evidence="1">
        <name>[4Fe-4S] cluster</name>
        <dbReference type="ChEBI" id="CHEBI:49883"/>
    </cofactor>
</comment>
<dbReference type="PROSITE" id="PS51918">
    <property type="entry name" value="RADICAL_SAM"/>
    <property type="match status" value="1"/>
</dbReference>
<dbReference type="SFLD" id="SFLDS00029">
    <property type="entry name" value="Radical_SAM"/>
    <property type="match status" value="1"/>
</dbReference>
<organism evidence="10 11">
    <name type="scientific">Carboxylicivirga linearis</name>
    <dbReference type="NCBI Taxonomy" id="1628157"/>
    <lineage>
        <taxon>Bacteria</taxon>
        <taxon>Pseudomonadati</taxon>
        <taxon>Bacteroidota</taxon>
        <taxon>Bacteroidia</taxon>
        <taxon>Marinilabiliales</taxon>
        <taxon>Marinilabiliaceae</taxon>
        <taxon>Carboxylicivirga</taxon>
    </lineage>
</organism>
<dbReference type="PROSITE" id="PS01278">
    <property type="entry name" value="MTTASE_RADICAL"/>
    <property type="match status" value="1"/>
</dbReference>
<dbReference type="PANTHER" id="PTHR11918">
    <property type="entry name" value="RADICAL SAM PROTEINS"/>
    <property type="match status" value="1"/>
</dbReference>